<dbReference type="Proteomes" id="UP000051952">
    <property type="component" value="Unassembled WGS sequence"/>
</dbReference>
<evidence type="ECO:0008006" key="4">
    <source>
        <dbReference type="Google" id="ProtNLM"/>
    </source>
</evidence>
<evidence type="ECO:0000256" key="1">
    <source>
        <dbReference type="SAM" id="MobiDB-lite"/>
    </source>
</evidence>
<evidence type="ECO:0000313" key="2">
    <source>
        <dbReference type="EMBL" id="CUG87627.1"/>
    </source>
</evidence>
<protein>
    <recommendedName>
        <fullName evidence="4">PARP catalytic domain-containing protein</fullName>
    </recommendedName>
</protein>
<keyword evidence="3" id="KW-1185">Reference proteome</keyword>
<accession>A0A0S4J8A0</accession>
<name>A0A0S4J8A0_BODSA</name>
<reference evidence="3" key="1">
    <citation type="submission" date="2015-09" db="EMBL/GenBank/DDBJ databases">
        <authorList>
            <consortium name="Pathogen Informatics"/>
        </authorList>
    </citation>
    <scope>NUCLEOTIDE SEQUENCE [LARGE SCALE GENOMIC DNA]</scope>
    <source>
        <strain evidence="3">Lake Konstanz</strain>
    </source>
</reference>
<dbReference type="EMBL" id="CYKH01001559">
    <property type="protein sequence ID" value="CUG87627.1"/>
    <property type="molecule type" value="Genomic_DNA"/>
</dbReference>
<gene>
    <name evidence="2" type="ORF">BSAL_11155</name>
</gene>
<dbReference type="VEuPathDB" id="TriTrypDB:BSAL_11155"/>
<feature type="region of interest" description="Disordered" evidence="1">
    <location>
        <begin position="1"/>
        <end position="20"/>
    </location>
</feature>
<dbReference type="AlphaFoldDB" id="A0A0S4J8A0"/>
<evidence type="ECO:0000313" key="3">
    <source>
        <dbReference type="Proteomes" id="UP000051952"/>
    </source>
</evidence>
<sequence length="202" mass="22177">VRNDTANADRAPAHICPRPHNPPDGGVVERIVEMVDSTLRAQRTGCNGFVHNPCFCATACSSWQRFISGAMRVCGFNAGEAVDYDWLLQNTQVVFHGTTTVDAAQRISCRGFDIGRRGWAHGQVHGVGEYFGRTIKMSDGYAHQTEVMLVCLALKETNALCPLPDRPLGFTPTIFVPSNEEGREMLVIDNKLEETFVAPIGI</sequence>
<proteinExistence type="predicted"/>
<feature type="non-terminal residue" evidence="2">
    <location>
        <position position="202"/>
    </location>
</feature>
<organism evidence="2 3">
    <name type="scientific">Bodo saltans</name>
    <name type="common">Flagellated protozoan</name>
    <dbReference type="NCBI Taxonomy" id="75058"/>
    <lineage>
        <taxon>Eukaryota</taxon>
        <taxon>Discoba</taxon>
        <taxon>Euglenozoa</taxon>
        <taxon>Kinetoplastea</taxon>
        <taxon>Metakinetoplastina</taxon>
        <taxon>Eubodonida</taxon>
        <taxon>Bodonidae</taxon>
        <taxon>Bodo</taxon>
    </lineage>
</organism>
<dbReference type="Gene3D" id="3.90.228.10">
    <property type="match status" value="1"/>
</dbReference>
<feature type="non-terminal residue" evidence="2">
    <location>
        <position position="1"/>
    </location>
</feature>
<dbReference type="SUPFAM" id="SSF56399">
    <property type="entry name" value="ADP-ribosylation"/>
    <property type="match status" value="1"/>
</dbReference>